<proteinExistence type="predicted"/>
<evidence type="ECO:0000313" key="1">
    <source>
        <dbReference type="EMBL" id="JAI02043.1"/>
    </source>
</evidence>
<dbReference type="AlphaFoldDB" id="A0A0E9XH39"/>
<reference evidence="1" key="1">
    <citation type="submission" date="2014-11" db="EMBL/GenBank/DDBJ databases">
        <authorList>
            <person name="Amaro Gonzalez C."/>
        </authorList>
    </citation>
    <scope>NUCLEOTIDE SEQUENCE</scope>
</reference>
<accession>A0A0E9XH39</accession>
<organism evidence="1">
    <name type="scientific">Anguilla anguilla</name>
    <name type="common">European freshwater eel</name>
    <name type="synonym">Muraena anguilla</name>
    <dbReference type="NCBI Taxonomy" id="7936"/>
    <lineage>
        <taxon>Eukaryota</taxon>
        <taxon>Metazoa</taxon>
        <taxon>Chordata</taxon>
        <taxon>Craniata</taxon>
        <taxon>Vertebrata</taxon>
        <taxon>Euteleostomi</taxon>
        <taxon>Actinopterygii</taxon>
        <taxon>Neopterygii</taxon>
        <taxon>Teleostei</taxon>
        <taxon>Anguilliformes</taxon>
        <taxon>Anguillidae</taxon>
        <taxon>Anguilla</taxon>
    </lineage>
</organism>
<protein>
    <submittedName>
        <fullName evidence="1">Uncharacterized protein</fullName>
    </submittedName>
</protein>
<name>A0A0E9XH39_ANGAN</name>
<dbReference type="EMBL" id="GBXM01006535">
    <property type="protein sequence ID" value="JAI02043.1"/>
    <property type="molecule type" value="Transcribed_RNA"/>
</dbReference>
<sequence length="37" mass="4295">MNVLRYLTVQEHKGSFLGWKSVFQGIILKRVKCSEKA</sequence>
<reference evidence="1" key="2">
    <citation type="journal article" date="2015" name="Fish Shellfish Immunol.">
        <title>Early steps in the European eel (Anguilla anguilla)-Vibrio vulnificus interaction in the gills: Role of the RtxA13 toxin.</title>
        <authorList>
            <person name="Callol A."/>
            <person name="Pajuelo D."/>
            <person name="Ebbesson L."/>
            <person name="Teles M."/>
            <person name="MacKenzie S."/>
            <person name="Amaro C."/>
        </authorList>
    </citation>
    <scope>NUCLEOTIDE SEQUENCE</scope>
</reference>